<evidence type="ECO:0000313" key="4">
    <source>
        <dbReference type="EMBL" id="EED95642.1"/>
    </source>
</evidence>
<dbReference type="InParanoid" id="B8BT22"/>
<keyword evidence="2" id="KW-0472">Membrane</keyword>
<feature type="compositionally biased region" description="Pro residues" evidence="1">
    <location>
        <begin position="216"/>
        <end position="228"/>
    </location>
</feature>
<organism evidence="4 5">
    <name type="scientific">Thalassiosira pseudonana</name>
    <name type="common">Marine diatom</name>
    <name type="synonym">Cyclotella nana</name>
    <dbReference type="NCBI Taxonomy" id="35128"/>
    <lineage>
        <taxon>Eukaryota</taxon>
        <taxon>Sar</taxon>
        <taxon>Stramenopiles</taxon>
        <taxon>Ochrophyta</taxon>
        <taxon>Bacillariophyta</taxon>
        <taxon>Coscinodiscophyceae</taxon>
        <taxon>Thalassiosirophycidae</taxon>
        <taxon>Thalassiosirales</taxon>
        <taxon>Thalassiosiraceae</taxon>
        <taxon>Thalassiosira</taxon>
    </lineage>
</organism>
<gene>
    <name evidence="4" type="ORF">THAPSDRAFT_20618</name>
</gene>
<dbReference type="PaxDb" id="35128-Thaps20618"/>
<dbReference type="EMBL" id="CM000638">
    <property type="protein sequence ID" value="EED95642.1"/>
    <property type="molecule type" value="Genomic_DNA"/>
</dbReference>
<evidence type="ECO:0000256" key="3">
    <source>
        <dbReference type="SAM" id="SignalP"/>
    </source>
</evidence>
<dbReference type="SUPFAM" id="SSF101447">
    <property type="entry name" value="Formin homology 2 domain (FH2 domain)"/>
    <property type="match status" value="1"/>
</dbReference>
<dbReference type="Proteomes" id="UP000001449">
    <property type="component" value="Chromosome 1"/>
</dbReference>
<feature type="compositionally biased region" description="Basic and acidic residues" evidence="1">
    <location>
        <begin position="259"/>
        <end position="274"/>
    </location>
</feature>
<reference evidence="4 5" key="2">
    <citation type="journal article" date="2008" name="Nature">
        <title>The Phaeodactylum genome reveals the evolutionary history of diatom genomes.</title>
        <authorList>
            <person name="Bowler C."/>
            <person name="Allen A.E."/>
            <person name="Badger J.H."/>
            <person name="Grimwood J."/>
            <person name="Jabbari K."/>
            <person name="Kuo A."/>
            <person name="Maheswari U."/>
            <person name="Martens C."/>
            <person name="Maumus F."/>
            <person name="Otillar R.P."/>
            <person name="Rayko E."/>
            <person name="Salamov A."/>
            <person name="Vandepoele K."/>
            <person name="Beszteri B."/>
            <person name="Gruber A."/>
            <person name="Heijde M."/>
            <person name="Katinka M."/>
            <person name="Mock T."/>
            <person name="Valentin K."/>
            <person name="Verret F."/>
            <person name="Berges J.A."/>
            <person name="Brownlee C."/>
            <person name="Cadoret J.P."/>
            <person name="Chiovitti A."/>
            <person name="Choi C.J."/>
            <person name="Coesel S."/>
            <person name="De Martino A."/>
            <person name="Detter J.C."/>
            <person name="Durkin C."/>
            <person name="Falciatore A."/>
            <person name="Fournet J."/>
            <person name="Haruta M."/>
            <person name="Huysman M.J."/>
            <person name="Jenkins B.D."/>
            <person name="Jiroutova K."/>
            <person name="Jorgensen R.E."/>
            <person name="Joubert Y."/>
            <person name="Kaplan A."/>
            <person name="Kroger N."/>
            <person name="Kroth P.G."/>
            <person name="La Roche J."/>
            <person name="Lindquist E."/>
            <person name="Lommer M."/>
            <person name="Martin-Jezequel V."/>
            <person name="Lopez P.J."/>
            <person name="Lucas S."/>
            <person name="Mangogna M."/>
            <person name="McGinnis K."/>
            <person name="Medlin L.K."/>
            <person name="Montsant A."/>
            <person name="Oudot-Le Secq M.P."/>
            <person name="Napoli C."/>
            <person name="Obornik M."/>
            <person name="Parker M.S."/>
            <person name="Petit J.L."/>
            <person name="Porcel B.M."/>
            <person name="Poulsen N."/>
            <person name="Robison M."/>
            <person name="Rychlewski L."/>
            <person name="Rynearson T.A."/>
            <person name="Schmutz J."/>
            <person name="Shapiro H."/>
            <person name="Siaut M."/>
            <person name="Stanley M."/>
            <person name="Sussman M.R."/>
            <person name="Taylor A.R."/>
            <person name="Vardi A."/>
            <person name="von Dassow P."/>
            <person name="Vyverman W."/>
            <person name="Willis A."/>
            <person name="Wyrwicz L.S."/>
            <person name="Rokhsar D.S."/>
            <person name="Weissenbach J."/>
            <person name="Armbrust E.V."/>
            <person name="Green B.R."/>
            <person name="Van de Peer Y."/>
            <person name="Grigoriev I.V."/>
        </authorList>
    </citation>
    <scope>NUCLEOTIDE SEQUENCE [LARGE SCALE GENOMIC DNA]</scope>
    <source>
        <strain evidence="4 5">CCMP1335</strain>
    </source>
</reference>
<keyword evidence="2" id="KW-0812">Transmembrane</keyword>
<keyword evidence="2" id="KW-1133">Transmembrane helix</keyword>
<evidence type="ECO:0000256" key="2">
    <source>
        <dbReference type="SAM" id="Phobius"/>
    </source>
</evidence>
<protein>
    <submittedName>
        <fullName evidence="4">Uncharacterized protein</fullName>
    </submittedName>
</protein>
<feature type="transmembrane region" description="Helical" evidence="2">
    <location>
        <begin position="360"/>
        <end position="376"/>
    </location>
</feature>
<feature type="region of interest" description="Disordered" evidence="1">
    <location>
        <begin position="74"/>
        <end position="314"/>
    </location>
</feature>
<dbReference type="HOGENOM" id="CLU_477788_0_0_1"/>
<keyword evidence="5" id="KW-1185">Reference proteome</keyword>
<accession>B8BT22</accession>
<evidence type="ECO:0000313" key="5">
    <source>
        <dbReference type="Proteomes" id="UP000001449"/>
    </source>
</evidence>
<feature type="signal peptide" evidence="3">
    <location>
        <begin position="1"/>
        <end position="24"/>
    </location>
</feature>
<feature type="chain" id="PRO_5002865892" evidence="3">
    <location>
        <begin position="25"/>
        <end position="571"/>
    </location>
</feature>
<feature type="transmembrane region" description="Helical" evidence="2">
    <location>
        <begin position="471"/>
        <end position="490"/>
    </location>
</feature>
<feature type="compositionally biased region" description="Basic and acidic residues" evidence="1">
    <location>
        <begin position="106"/>
        <end position="159"/>
    </location>
</feature>
<sequence>MASSLRAKSLICLTFTATILGVHSSLPTTSSSSYSRPRIRSMTNAYASGDTSDCVVSMYSSLSVTSTVACVRGGAADDNYPRRSNNRGNFDDRDRPPRRTPPPYIDRSDRDRRRPGPRPMQDDVSDRPRRPSGDRGDERYNNRYERGDRRGYDDRDHRPRPTHGGVRPKREPDNDLDLSAGGKTKGWFGSKKTKPANANIKSKPPTHDAWSSDTSFPPPPPPPPPPPVDATNGLGININPAETERTPIHYMFPTAEAAAEERQRDDKLDDREANQSEAGAPDLPFLDVDEDDFTRRGDDDRRRRRRRSDDDDEVYASPRRDAVTMYMSTRRGAFKVRFGSVVVGATLGAFIGKSLMNDPFVISFVTASLLFIAGFLRNDYGELSRALGLAFLLTCQRTSSVRKEYPTLVHLKAMIRQGPRKPFPPVDEGDSPWKYEPIYEDDPEFKMTYALLAMAMVGSFCGGNVPLLPAWMGGIVGAVVFASLTSGANARGDLGRTMGMRVVGLLQLVLTINSELRILGKAATVGGLIFDKIMIMDRKHRIKDKIVAIFKWGADKVSNTAADIQADMQDR</sequence>
<proteinExistence type="predicted"/>
<dbReference type="GeneID" id="7445122"/>
<dbReference type="AlphaFoldDB" id="B8BT22"/>
<keyword evidence="3" id="KW-0732">Signal</keyword>
<dbReference type="KEGG" id="tps:THAPSDRAFT_20618"/>
<name>B8BT22_THAPS</name>
<dbReference type="RefSeq" id="XP_002286001.1">
    <property type="nucleotide sequence ID" value="XM_002285965.1"/>
</dbReference>
<evidence type="ECO:0000256" key="1">
    <source>
        <dbReference type="SAM" id="MobiDB-lite"/>
    </source>
</evidence>
<reference evidence="4 5" key="1">
    <citation type="journal article" date="2004" name="Science">
        <title>The genome of the diatom Thalassiosira pseudonana: ecology, evolution, and metabolism.</title>
        <authorList>
            <person name="Armbrust E.V."/>
            <person name="Berges J.A."/>
            <person name="Bowler C."/>
            <person name="Green B.R."/>
            <person name="Martinez D."/>
            <person name="Putnam N.H."/>
            <person name="Zhou S."/>
            <person name="Allen A.E."/>
            <person name="Apt K.E."/>
            <person name="Bechner M."/>
            <person name="Brzezinski M.A."/>
            <person name="Chaal B.K."/>
            <person name="Chiovitti A."/>
            <person name="Davis A.K."/>
            <person name="Demarest M.S."/>
            <person name="Detter J.C."/>
            <person name="Glavina T."/>
            <person name="Goodstein D."/>
            <person name="Hadi M.Z."/>
            <person name="Hellsten U."/>
            <person name="Hildebrand M."/>
            <person name="Jenkins B.D."/>
            <person name="Jurka J."/>
            <person name="Kapitonov V.V."/>
            <person name="Kroger N."/>
            <person name="Lau W.W."/>
            <person name="Lane T.W."/>
            <person name="Larimer F.W."/>
            <person name="Lippmeier J.C."/>
            <person name="Lucas S."/>
            <person name="Medina M."/>
            <person name="Montsant A."/>
            <person name="Obornik M."/>
            <person name="Parker M.S."/>
            <person name="Palenik B."/>
            <person name="Pazour G.J."/>
            <person name="Richardson P.M."/>
            <person name="Rynearson T.A."/>
            <person name="Saito M.A."/>
            <person name="Schwartz D.C."/>
            <person name="Thamatrakoln K."/>
            <person name="Valentin K."/>
            <person name="Vardi A."/>
            <person name="Wilkerson F.P."/>
            <person name="Rokhsar D.S."/>
        </authorList>
    </citation>
    <scope>NUCLEOTIDE SEQUENCE [LARGE SCALE GENOMIC DNA]</scope>
    <source>
        <strain evidence="4 5">CCMP1335</strain>
    </source>
</reference>
<dbReference type="eggNOG" id="ENOG502SA5N">
    <property type="taxonomic scope" value="Eukaryota"/>
</dbReference>